<comment type="caution">
    <text evidence="2">The sequence shown here is derived from an EMBL/GenBank/DDBJ whole genome shotgun (WGS) entry which is preliminary data.</text>
</comment>
<evidence type="ECO:0000313" key="3">
    <source>
        <dbReference type="Proteomes" id="UP001602013"/>
    </source>
</evidence>
<accession>A0ABW6T3L5</accession>
<proteinExistence type="predicted"/>
<evidence type="ECO:0000256" key="1">
    <source>
        <dbReference type="SAM" id="SignalP"/>
    </source>
</evidence>
<sequence>MRRPLLLLTWVIAAFAVIMSPQAATAGQSQITINWSNSHPDDLGKLRISATSTYPIAAFKAHVMSDSGQELATAKDFALTSGTDTNGVWTTRSRIQIAELGLYGVTVEATDSEGNHITAERVGNLTYMAKTEFAPFKSDRATVNYSRRDVIVSGRLLGRWPGTGESKPLAGRNVTLTIAYLNRDNGGYDGFDLAELTTDADGRFSHPITLQQAAEFSASYYHDSAFPGYLSGISDKLVVGVHESATQIKIRLSSDRINAGDQLTVSGTARWHSPDGWRPLADTALTIGIEYGSGGPIESVTTDANGRFSMTLTPYTRGTVSVGFYSEDPYKAHATETATFVVVHPAAFTDFTAQRAGADVAVSGHLAFSGTSAPAAPEAVIEFSADGQTWTERTVLRAWWDGRGYAFSGSIPEPGAGQWRARFLGGGNFQDAVSQTVSVDAAP</sequence>
<keyword evidence="1" id="KW-0732">Signal</keyword>
<dbReference type="RefSeq" id="WP_387418022.1">
    <property type="nucleotide sequence ID" value="NZ_JBIASD010000056.1"/>
</dbReference>
<reference evidence="2 3" key="1">
    <citation type="submission" date="2024-10" db="EMBL/GenBank/DDBJ databases">
        <title>The Natural Products Discovery Center: Release of the First 8490 Sequenced Strains for Exploring Actinobacteria Biosynthetic Diversity.</title>
        <authorList>
            <person name="Kalkreuter E."/>
            <person name="Kautsar S.A."/>
            <person name="Yang D."/>
            <person name="Bader C.D."/>
            <person name="Teijaro C.N."/>
            <person name="Fluegel L."/>
            <person name="Davis C.M."/>
            <person name="Simpson J.R."/>
            <person name="Lauterbach L."/>
            <person name="Steele A.D."/>
            <person name="Gui C."/>
            <person name="Meng S."/>
            <person name="Li G."/>
            <person name="Viehrig K."/>
            <person name="Ye F."/>
            <person name="Su P."/>
            <person name="Kiefer A.F."/>
            <person name="Nichols A."/>
            <person name="Cepeda A.J."/>
            <person name="Yan W."/>
            <person name="Fan B."/>
            <person name="Jiang Y."/>
            <person name="Adhikari A."/>
            <person name="Zheng C.-J."/>
            <person name="Schuster L."/>
            <person name="Cowan T.M."/>
            <person name="Smanski M.J."/>
            <person name="Chevrette M.G."/>
            <person name="De Carvalho L.P.S."/>
            <person name="Shen B."/>
        </authorList>
    </citation>
    <scope>NUCLEOTIDE SEQUENCE [LARGE SCALE GENOMIC DNA]</scope>
    <source>
        <strain evidence="2 3">NPDC002173</strain>
    </source>
</reference>
<feature type="chain" id="PRO_5047267086" description="Carboxypeptidase regulatory-like domain-containing protein" evidence="1">
    <location>
        <begin position="27"/>
        <end position="443"/>
    </location>
</feature>
<dbReference type="EMBL" id="JBIASD010000056">
    <property type="protein sequence ID" value="MFF3671869.1"/>
    <property type="molecule type" value="Genomic_DNA"/>
</dbReference>
<dbReference type="Gene3D" id="2.60.40.10">
    <property type="entry name" value="Immunoglobulins"/>
    <property type="match status" value="1"/>
</dbReference>
<keyword evidence="3" id="KW-1185">Reference proteome</keyword>
<organism evidence="2 3">
    <name type="scientific">Microtetraspora malaysiensis</name>
    <dbReference type="NCBI Taxonomy" id="161358"/>
    <lineage>
        <taxon>Bacteria</taxon>
        <taxon>Bacillati</taxon>
        <taxon>Actinomycetota</taxon>
        <taxon>Actinomycetes</taxon>
        <taxon>Streptosporangiales</taxon>
        <taxon>Streptosporangiaceae</taxon>
        <taxon>Microtetraspora</taxon>
    </lineage>
</organism>
<feature type="signal peptide" evidence="1">
    <location>
        <begin position="1"/>
        <end position="26"/>
    </location>
</feature>
<name>A0ABW6T3L5_9ACTN</name>
<gene>
    <name evidence="2" type="ORF">ACFYXI_40430</name>
</gene>
<dbReference type="Proteomes" id="UP001602013">
    <property type="component" value="Unassembled WGS sequence"/>
</dbReference>
<evidence type="ECO:0000313" key="2">
    <source>
        <dbReference type="EMBL" id="MFF3671869.1"/>
    </source>
</evidence>
<dbReference type="InterPro" id="IPR013783">
    <property type="entry name" value="Ig-like_fold"/>
</dbReference>
<dbReference type="InterPro" id="IPR008964">
    <property type="entry name" value="Invasin/intimin_cell_adhesion"/>
</dbReference>
<evidence type="ECO:0008006" key="4">
    <source>
        <dbReference type="Google" id="ProtNLM"/>
    </source>
</evidence>
<dbReference type="SUPFAM" id="SSF49373">
    <property type="entry name" value="Invasin/intimin cell-adhesion fragments"/>
    <property type="match status" value="1"/>
</dbReference>
<protein>
    <recommendedName>
        <fullName evidence="4">Carboxypeptidase regulatory-like domain-containing protein</fullName>
    </recommendedName>
</protein>